<proteinExistence type="inferred from homology"/>
<keyword evidence="10" id="KW-1185">Reference proteome</keyword>
<dbReference type="PANTHER" id="PTHR12308:SF23">
    <property type="entry name" value="ANOCTAMIN-5"/>
    <property type="match status" value="1"/>
</dbReference>
<gene>
    <name evidence="9" type="ORF">HJG63_000741</name>
</gene>
<evidence type="ECO:0000313" key="10">
    <source>
        <dbReference type="Proteomes" id="UP000593571"/>
    </source>
</evidence>
<evidence type="ECO:0000256" key="1">
    <source>
        <dbReference type="ARBA" id="ARBA00004141"/>
    </source>
</evidence>
<comment type="caution">
    <text evidence="9">The sequence shown here is derived from an EMBL/GenBank/DDBJ whole genome shotgun (WGS) entry which is preliminary data.</text>
</comment>
<comment type="caution">
    <text evidence="6">Lacks conserved residue(s) required for the propagation of feature annotation.</text>
</comment>
<protein>
    <recommendedName>
        <fullName evidence="6">Anoctamin</fullName>
    </recommendedName>
</protein>
<reference evidence="9 10" key="1">
    <citation type="journal article" date="2020" name="Nature">
        <title>Six reference-quality genomes reveal evolution of bat adaptations.</title>
        <authorList>
            <person name="Jebb D."/>
            <person name="Huang Z."/>
            <person name="Pippel M."/>
            <person name="Hughes G.M."/>
            <person name="Lavrichenko K."/>
            <person name="Devanna P."/>
            <person name="Winkler S."/>
            <person name="Jermiin L.S."/>
            <person name="Skirmuntt E.C."/>
            <person name="Katzourakis A."/>
            <person name="Burkitt-Gray L."/>
            <person name="Ray D.A."/>
            <person name="Sullivan K.A.M."/>
            <person name="Roscito J.G."/>
            <person name="Kirilenko B.M."/>
            <person name="Davalos L.M."/>
            <person name="Corthals A.P."/>
            <person name="Power M.L."/>
            <person name="Jones G."/>
            <person name="Ransome R.D."/>
            <person name="Dechmann D.K.N."/>
            <person name="Locatelli A.G."/>
            <person name="Puechmaille S.J."/>
            <person name="Fedrigo O."/>
            <person name="Jarvis E.D."/>
            <person name="Hiller M."/>
            <person name="Vernes S.C."/>
            <person name="Myers E.W."/>
            <person name="Teeling E.C."/>
        </authorList>
    </citation>
    <scope>NUCLEOTIDE SEQUENCE [LARGE SCALE GENOMIC DNA]</scope>
    <source>
        <strain evidence="9">MRouAeg1</strain>
        <tissue evidence="9">Muscle</tissue>
    </source>
</reference>
<dbReference type="PANTHER" id="PTHR12308">
    <property type="entry name" value="ANOCTAMIN"/>
    <property type="match status" value="1"/>
</dbReference>
<sequence length="173" mass="20338">MLSFAAVVGLACFIYGLLSMGGSSSSIEICDPDIGGQIIMCPLCDQVCDYWRLNSTCLASKVSHLFDNESTVFFAIFMGIWVTLFLEFWKQRQARLEYEWDLVDFEEEQQQHQLRPEFEAMCKHRKMNPVTKEMEPHMPLHRRIPWYFVSGATVTLWVSIFKKHYHCFDRQSY</sequence>
<evidence type="ECO:0000256" key="6">
    <source>
        <dbReference type="RuleBase" id="RU280814"/>
    </source>
</evidence>
<feature type="chain" id="PRO_5029784373" description="Anoctamin" evidence="7">
    <location>
        <begin position="27"/>
        <end position="173"/>
    </location>
</feature>
<keyword evidence="3 6" id="KW-0812">Transmembrane</keyword>
<feature type="signal peptide" evidence="7">
    <location>
        <begin position="1"/>
        <end position="26"/>
    </location>
</feature>
<dbReference type="AlphaFoldDB" id="A0A7J8GWB3"/>
<dbReference type="InterPro" id="IPR049452">
    <property type="entry name" value="Anoctamin_TM"/>
</dbReference>
<feature type="transmembrane region" description="Helical" evidence="6">
    <location>
        <begin position="144"/>
        <end position="161"/>
    </location>
</feature>
<keyword evidence="7" id="KW-0732">Signal</keyword>
<evidence type="ECO:0000256" key="7">
    <source>
        <dbReference type="SAM" id="SignalP"/>
    </source>
</evidence>
<feature type="domain" description="Anoctamin transmembrane" evidence="8">
    <location>
        <begin position="1"/>
        <end position="160"/>
    </location>
</feature>
<evidence type="ECO:0000256" key="2">
    <source>
        <dbReference type="ARBA" id="ARBA00009671"/>
    </source>
</evidence>
<keyword evidence="5 6" id="KW-0472">Membrane</keyword>
<dbReference type="InterPro" id="IPR007632">
    <property type="entry name" value="Anoctamin"/>
</dbReference>
<evidence type="ECO:0000259" key="8">
    <source>
        <dbReference type="Pfam" id="PF04547"/>
    </source>
</evidence>
<comment type="similarity">
    <text evidence="2 6">Belongs to the anoctamin family.</text>
</comment>
<dbReference type="GO" id="GO:0005254">
    <property type="term" value="F:chloride channel activity"/>
    <property type="evidence" value="ECO:0007669"/>
    <property type="project" value="TreeGrafter"/>
</dbReference>
<organism evidence="9 10">
    <name type="scientific">Rousettus aegyptiacus</name>
    <name type="common">Egyptian fruit bat</name>
    <name type="synonym">Pteropus aegyptiacus</name>
    <dbReference type="NCBI Taxonomy" id="9407"/>
    <lineage>
        <taxon>Eukaryota</taxon>
        <taxon>Metazoa</taxon>
        <taxon>Chordata</taxon>
        <taxon>Craniata</taxon>
        <taxon>Vertebrata</taxon>
        <taxon>Euteleostomi</taxon>
        <taxon>Mammalia</taxon>
        <taxon>Eutheria</taxon>
        <taxon>Laurasiatheria</taxon>
        <taxon>Chiroptera</taxon>
        <taxon>Yinpterochiroptera</taxon>
        <taxon>Pteropodoidea</taxon>
        <taxon>Pteropodidae</taxon>
        <taxon>Rousettinae</taxon>
        <taxon>Rousettus</taxon>
    </lineage>
</organism>
<feature type="transmembrane region" description="Helical" evidence="6">
    <location>
        <begin position="71"/>
        <end position="89"/>
    </location>
</feature>
<keyword evidence="4 6" id="KW-1133">Transmembrane helix</keyword>
<dbReference type="Pfam" id="PF04547">
    <property type="entry name" value="Anoctamin"/>
    <property type="match status" value="1"/>
</dbReference>
<dbReference type="Proteomes" id="UP000593571">
    <property type="component" value="Unassembled WGS sequence"/>
</dbReference>
<accession>A0A7J8GWB3</accession>
<dbReference type="GO" id="GO:0005886">
    <property type="term" value="C:plasma membrane"/>
    <property type="evidence" value="ECO:0007669"/>
    <property type="project" value="TreeGrafter"/>
</dbReference>
<evidence type="ECO:0000256" key="5">
    <source>
        <dbReference type="ARBA" id="ARBA00023136"/>
    </source>
</evidence>
<name>A0A7J8GWB3_ROUAE</name>
<comment type="subcellular location">
    <subcellularLocation>
        <location evidence="1 6">Membrane</location>
        <topology evidence="1 6">Multi-pass membrane protein</topology>
    </subcellularLocation>
</comment>
<dbReference type="EMBL" id="JACASE010000005">
    <property type="protein sequence ID" value="KAF6463842.1"/>
    <property type="molecule type" value="Genomic_DNA"/>
</dbReference>
<evidence type="ECO:0000313" key="9">
    <source>
        <dbReference type="EMBL" id="KAF6463842.1"/>
    </source>
</evidence>
<evidence type="ECO:0000256" key="4">
    <source>
        <dbReference type="ARBA" id="ARBA00022989"/>
    </source>
</evidence>
<evidence type="ECO:0000256" key="3">
    <source>
        <dbReference type="ARBA" id="ARBA00022692"/>
    </source>
</evidence>